<dbReference type="PATRIC" id="fig|1182568.3.peg.1899"/>
<dbReference type="Proteomes" id="UP000077363">
    <property type="component" value="Chromosome"/>
</dbReference>
<dbReference type="SMART" id="SM00327">
    <property type="entry name" value="VWA"/>
    <property type="match status" value="1"/>
</dbReference>
<evidence type="ECO:0000313" key="4">
    <source>
        <dbReference type="Proteomes" id="UP000077363"/>
    </source>
</evidence>
<dbReference type="KEGG" id="dpu:SU48_09130"/>
<dbReference type="RefSeq" id="WP_064014980.1">
    <property type="nucleotide sequence ID" value="NZ_CP011387.1"/>
</dbReference>
<dbReference type="PROSITE" id="PS50234">
    <property type="entry name" value="VWFA"/>
    <property type="match status" value="1"/>
</dbReference>
<dbReference type="Gene3D" id="3.40.50.410">
    <property type="entry name" value="von Willebrand factor, type A domain"/>
    <property type="match status" value="1"/>
</dbReference>
<evidence type="ECO:0000256" key="1">
    <source>
        <dbReference type="SAM" id="SignalP"/>
    </source>
</evidence>
<protein>
    <recommendedName>
        <fullName evidence="2">VWFA domain-containing protein</fullName>
    </recommendedName>
</protein>
<name>A0A172TA69_9DEIO</name>
<dbReference type="AlphaFoldDB" id="A0A172TA69"/>
<dbReference type="CDD" id="cd00198">
    <property type="entry name" value="vWFA"/>
    <property type="match status" value="1"/>
</dbReference>
<keyword evidence="4" id="KW-1185">Reference proteome</keyword>
<keyword evidence="1" id="KW-0732">Signal</keyword>
<dbReference type="PROSITE" id="PS51257">
    <property type="entry name" value="PROKAR_LIPOPROTEIN"/>
    <property type="match status" value="1"/>
</dbReference>
<feature type="signal peptide" evidence="1">
    <location>
        <begin position="1"/>
        <end position="19"/>
    </location>
</feature>
<feature type="chain" id="PRO_5008000566" description="VWFA domain-containing protein" evidence="1">
    <location>
        <begin position="20"/>
        <end position="322"/>
    </location>
</feature>
<feature type="domain" description="VWFA" evidence="2">
    <location>
        <begin position="94"/>
        <end position="275"/>
    </location>
</feature>
<evidence type="ECO:0000313" key="3">
    <source>
        <dbReference type="EMBL" id="ANE43909.1"/>
    </source>
</evidence>
<dbReference type="Pfam" id="PF13519">
    <property type="entry name" value="VWA_2"/>
    <property type="match status" value="1"/>
</dbReference>
<dbReference type="SUPFAM" id="SSF53300">
    <property type="entry name" value="vWA-like"/>
    <property type="match status" value="1"/>
</dbReference>
<sequence length="322" mass="32898">MTHLYKSALVLTTALLTLASCRPDVPSVPAATAVQINGTRVLNATSIQFGVTALNGTAVVGTGQISNPSVAFTTPGVTGSASICGQITAQNVVTAAVSLDATGSMSSTDPAQNRKLAAKAFVDRLTGDSQAAVLSFEASSTPSAGLLASRLQQAMTGDKALLNTAIDKATYASGSTNFYDAVVDAVKVAKESGRTNPIVLALTDGIDNASSNTANQAIAYAKTNSVPVYAVGLDATNTINFSEMERIASETGGLFRSNISSADLNDYFSKLYNAFTAQGCVQINLAAAPATGSAIEGTLTLDITDTGKATASLKVPFSYTVR</sequence>
<dbReference type="OrthoDB" id="59731at2"/>
<gene>
    <name evidence="3" type="ORF">SU48_09130</name>
</gene>
<dbReference type="EMBL" id="CP011387">
    <property type="protein sequence ID" value="ANE43909.1"/>
    <property type="molecule type" value="Genomic_DNA"/>
</dbReference>
<accession>A0A172TA69</accession>
<organism evidence="3 4">
    <name type="scientific">Deinococcus puniceus</name>
    <dbReference type="NCBI Taxonomy" id="1182568"/>
    <lineage>
        <taxon>Bacteria</taxon>
        <taxon>Thermotogati</taxon>
        <taxon>Deinococcota</taxon>
        <taxon>Deinococci</taxon>
        <taxon>Deinococcales</taxon>
        <taxon>Deinococcaceae</taxon>
        <taxon>Deinococcus</taxon>
    </lineage>
</organism>
<evidence type="ECO:0000259" key="2">
    <source>
        <dbReference type="PROSITE" id="PS50234"/>
    </source>
</evidence>
<proteinExistence type="predicted"/>
<dbReference type="STRING" id="1182568.SU48_09130"/>
<reference evidence="3 4" key="1">
    <citation type="submission" date="2015-01" db="EMBL/GenBank/DDBJ databases">
        <title>Deinococcus puniceus/DY1/ whole genome sequencing.</title>
        <authorList>
            <person name="Kim M.K."/>
            <person name="Srinivasan S."/>
            <person name="Lee J.-J."/>
        </authorList>
    </citation>
    <scope>NUCLEOTIDE SEQUENCE [LARGE SCALE GENOMIC DNA]</scope>
    <source>
        <strain evidence="3 4">DY1</strain>
    </source>
</reference>
<dbReference type="InterPro" id="IPR036465">
    <property type="entry name" value="vWFA_dom_sf"/>
</dbReference>
<dbReference type="InterPro" id="IPR002035">
    <property type="entry name" value="VWF_A"/>
</dbReference>